<keyword evidence="3" id="KW-1185">Reference proteome</keyword>
<reference evidence="2" key="1">
    <citation type="submission" date="2022-09" db="EMBL/GenBank/DDBJ databases">
        <title>Actin cytoskeleton and complex cell architecture in an #Asgard archaeon.</title>
        <authorList>
            <person name="Ponce Toledo R.I."/>
            <person name="Schleper C."/>
            <person name="Rodrigues Oliveira T."/>
            <person name="Wollweber F."/>
            <person name="Xu J."/>
            <person name="Rittmann S."/>
            <person name="Klingl A."/>
            <person name="Pilhofer M."/>
        </authorList>
    </citation>
    <scope>NUCLEOTIDE SEQUENCE</scope>
    <source>
        <strain evidence="2">B-35</strain>
    </source>
</reference>
<sequence length="156" mass="18619">MQIQETKLWNHLNDGRTKLEKILAINILQITPSLLKRSKLIRDTFPHFTLHDENHLIKVIYIMGILLEDHILNELNPIEIYLLILSALFHDQGMVVEDQEKHSIQNSIEYINSVEVWKENNHNLKLSEIERDYKFLIEYQKDISPKIEDVLYFSHF</sequence>
<feature type="domain" description="HD-CE" evidence="1">
    <location>
        <begin position="45"/>
        <end position="108"/>
    </location>
</feature>
<accession>A0ABY6HYG7</accession>
<dbReference type="Proteomes" id="UP001208689">
    <property type="component" value="Chromosome"/>
</dbReference>
<dbReference type="SUPFAM" id="SSF109604">
    <property type="entry name" value="HD-domain/PDEase-like"/>
    <property type="match status" value="1"/>
</dbReference>
<dbReference type="InterPro" id="IPR056471">
    <property type="entry name" value="HD-CE"/>
</dbReference>
<dbReference type="Pfam" id="PF24391">
    <property type="entry name" value="HD-CE"/>
    <property type="match status" value="1"/>
</dbReference>
<dbReference type="EMBL" id="CP104013">
    <property type="protein sequence ID" value="UYP48555.1"/>
    <property type="molecule type" value="Genomic_DNA"/>
</dbReference>
<proteinExistence type="predicted"/>
<gene>
    <name evidence="2" type="ORF">NEF87_004840</name>
</gene>
<evidence type="ECO:0000313" key="3">
    <source>
        <dbReference type="Proteomes" id="UP001208689"/>
    </source>
</evidence>
<name>A0ABY6HYG7_9ARCH</name>
<evidence type="ECO:0000259" key="1">
    <source>
        <dbReference type="Pfam" id="PF24391"/>
    </source>
</evidence>
<protein>
    <recommendedName>
        <fullName evidence="1">HD-CE domain-containing protein</fullName>
    </recommendedName>
</protein>
<evidence type="ECO:0000313" key="2">
    <source>
        <dbReference type="EMBL" id="UYP48555.1"/>
    </source>
</evidence>
<organism evidence="2 3">
    <name type="scientific">Candidatus Lokiarchaeum ossiferum</name>
    <dbReference type="NCBI Taxonomy" id="2951803"/>
    <lineage>
        <taxon>Archaea</taxon>
        <taxon>Promethearchaeati</taxon>
        <taxon>Promethearchaeota</taxon>
        <taxon>Promethearchaeia</taxon>
        <taxon>Promethearchaeales</taxon>
        <taxon>Promethearchaeaceae</taxon>
        <taxon>Candidatus Lokiarchaeum</taxon>
    </lineage>
</organism>